<feature type="transmembrane region" description="Helical" evidence="2">
    <location>
        <begin position="456"/>
        <end position="474"/>
    </location>
</feature>
<reference evidence="5" key="1">
    <citation type="journal article" date="2019" name="Int. J. Syst. Evol. Microbiol.">
        <title>The Global Catalogue of Microorganisms (GCM) 10K type strain sequencing project: providing services to taxonomists for standard genome sequencing and annotation.</title>
        <authorList>
            <consortium name="The Broad Institute Genomics Platform"/>
            <consortium name="The Broad Institute Genome Sequencing Center for Infectious Disease"/>
            <person name="Wu L."/>
            <person name="Ma J."/>
        </authorList>
    </citation>
    <scope>NUCLEOTIDE SEQUENCE [LARGE SCALE GENOMIC DNA]</scope>
    <source>
        <strain evidence="5">KCTC 23314</strain>
    </source>
</reference>
<dbReference type="EMBL" id="BMYK01000029">
    <property type="protein sequence ID" value="GHC99698.1"/>
    <property type="molecule type" value="Genomic_DNA"/>
</dbReference>
<evidence type="ECO:0000259" key="3">
    <source>
        <dbReference type="Pfam" id="PF25800"/>
    </source>
</evidence>
<dbReference type="InterPro" id="IPR020012">
    <property type="entry name" value="LysM_FimV"/>
</dbReference>
<feature type="compositionally biased region" description="Basic and acidic residues" evidence="1">
    <location>
        <begin position="337"/>
        <end position="355"/>
    </location>
</feature>
<keyword evidence="2" id="KW-0812">Transmembrane</keyword>
<keyword evidence="5" id="KW-1185">Reference proteome</keyword>
<accession>A0ABQ3GAE0</accession>
<dbReference type="Pfam" id="PF25800">
    <property type="entry name" value="FimV_N"/>
    <property type="match status" value="1"/>
</dbReference>
<gene>
    <name evidence="4" type="ORF">GCM10007320_56530</name>
</gene>
<feature type="compositionally biased region" description="Pro residues" evidence="1">
    <location>
        <begin position="683"/>
        <end position="701"/>
    </location>
</feature>
<feature type="compositionally biased region" description="Pro residues" evidence="1">
    <location>
        <begin position="151"/>
        <end position="169"/>
    </location>
</feature>
<dbReference type="NCBIfam" id="TIGR03504">
    <property type="entry name" value="FimV_Cterm"/>
    <property type="match status" value="1"/>
</dbReference>
<evidence type="ECO:0000256" key="1">
    <source>
        <dbReference type="SAM" id="MobiDB-lite"/>
    </source>
</evidence>
<sequence length="813" mass="82935">MAAATATAALLAPLQHAQALTLGRATVQSALGEPLRAEIELPDLTEEESRTLQAAIATPQAFRAAGLEYNAALGTVRIERARRADGRAVLRLSSDQPVREPFIDLILQANWASGRVVRDYTLLLDPPSQRQAQAAAPTAPQLPPAAATAPAPAPAPPAPPVAATPPAPTTVPAQAPAPAAAPVPPRAAAPAPAAPPASTTPPGTTTVRRGDTASRIASANRPPNISLDQMLVAMLRGNPNAFIDGNVNRLRAGAVLDLPSASEAAAIPADEATRTIAAQARDFNAYRSQMAGQVPTVPGSAQRSASGRVQGKVDDSRPAATAPDRLTLSKGGVQSRAQEEKIAREKASKEASDRVAELSRNIEALNKLGAGTAAPAASAPAPSPSPAPAPEPATSTPSPAPTPAPAPEAAAPAQEPAAPAPAVEPPAADKALPAPGPLPAAQQEGGLLDGLRRNPWLLAAAAALIALLAALGIYRARQRRQAAEEENRLQEPVESFFASSGGQHVDTAAESEAAASAVYSPSQFDTSSEVDPVAEAEVYLAYGRDLQAEEILKEALRTTPERVALHAKLAEIYAKRRDAIALQATAEKVHALTGGTGPEWEATAALGRALQPEHPLWRDAAIAGLGAAAAAAAVSGVAPAPSPAEDDDAALELDATPAPPTPPSPALQPMPDISLDLGDDDTPPPPIPAKPAPDGEPPAPPMAEAMDLDFDVQSTYKAPLSPPSPAPAADSDLLPFDLGSLSLDLGDSASPPAAAETATEPDADDPLATKLALAEEFQAIGDDDGARALAEEVLAEATGPLRTRAQRFLTDLG</sequence>
<name>A0ABQ3GAE0_9BURK</name>
<feature type="region of interest" description="Disordered" evidence="1">
    <location>
        <begin position="485"/>
        <end position="509"/>
    </location>
</feature>
<evidence type="ECO:0000256" key="2">
    <source>
        <dbReference type="SAM" id="Phobius"/>
    </source>
</evidence>
<feature type="compositionally biased region" description="Pro residues" evidence="1">
    <location>
        <begin position="657"/>
        <end position="668"/>
    </location>
</feature>
<feature type="region of interest" description="Disordered" evidence="1">
    <location>
        <begin position="371"/>
        <end position="441"/>
    </location>
</feature>
<feature type="region of interest" description="Disordered" evidence="1">
    <location>
        <begin position="292"/>
        <end position="355"/>
    </location>
</feature>
<feature type="compositionally biased region" description="Low complexity" evidence="1">
    <location>
        <begin position="407"/>
        <end position="417"/>
    </location>
</feature>
<dbReference type="Gene3D" id="1.20.58.2200">
    <property type="match status" value="1"/>
</dbReference>
<organism evidence="4 5">
    <name type="scientific">Pseudorhodoferax aquiterrae</name>
    <dbReference type="NCBI Taxonomy" id="747304"/>
    <lineage>
        <taxon>Bacteria</taxon>
        <taxon>Pseudomonadati</taxon>
        <taxon>Pseudomonadota</taxon>
        <taxon>Betaproteobacteria</taxon>
        <taxon>Burkholderiales</taxon>
        <taxon>Comamonadaceae</taxon>
    </lineage>
</organism>
<dbReference type="InterPro" id="IPR020011">
    <property type="entry name" value="FimV_C"/>
</dbReference>
<dbReference type="InterPro" id="IPR038440">
    <property type="entry name" value="FimV_C_sf"/>
</dbReference>
<feature type="region of interest" description="Disordered" evidence="1">
    <location>
        <begin position="128"/>
        <end position="221"/>
    </location>
</feature>
<dbReference type="Proteomes" id="UP000626210">
    <property type="component" value="Unassembled WGS sequence"/>
</dbReference>
<feature type="compositionally biased region" description="Low complexity" evidence="1">
    <location>
        <begin position="128"/>
        <end position="150"/>
    </location>
</feature>
<dbReference type="InterPro" id="IPR036779">
    <property type="entry name" value="LysM_dom_sf"/>
</dbReference>
<feature type="compositionally biased region" description="Pro residues" evidence="1">
    <location>
        <begin position="179"/>
        <end position="199"/>
    </location>
</feature>
<comment type="caution">
    <text evidence="4">The sequence shown here is derived from an EMBL/GenBank/DDBJ whole genome shotgun (WGS) entry which is preliminary data.</text>
</comment>
<evidence type="ECO:0000313" key="5">
    <source>
        <dbReference type="Proteomes" id="UP000626210"/>
    </source>
</evidence>
<feature type="compositionally biased region" description="Pro residues" evidence="1">
    <location>
        <begin position="381"/>
        <end position="391"/>
    </location>
</feature>
<dbReference type="RefSeq" id="WP_229883097.1">
    <property type="nucleotide sequence ID" value="NZ_BMYK01000029.1"/>
</dbReference>
<protein>
    <recommendedName>
        <fullName evidence="3">FimV N-terminal domain-containing protein</fullName>
    </recommendedName>
</protein>
<proteinExistence type="predicted"/>
<evidence type="ECO:0000313" key="4">
    <source>
        <dbReference type="EMBL" id="GHC99698.1"/>
    </source>
</evidence>
<feature type="compositionally biased region" description="Low complexity" evidence="1">
    <location>
        <begin position="727"/>
        <end position="758"/>
    </location>
</feature>
<feature type="region of interest" description="Disordered" evidence="1">
    <location>
        <begin position="652"/>
        <end position="766"/>
    </location>
</feature>
<dbReference type="Gene3D" id="3.10.350.10">
    <property type="entry name" value="LysM domain"/>
    <property type="match status" value="1"/>
</dbReference>
<keyword evidence="2" id="KW-1133">Transmembrane helix</keyword>
<dbReference type="InterPro" id="IPR057840">
    <property type="entry name" value="FimV_N"/>
</dbReference>
<dbReference type="NCBIfam" id="TIGR03505">
    <property type="entry name" value="FimV_core"/>
    <property type="match status" value="1"/>
</dbReference>
<keyword evidence="2" id="KW-0472">Membrane</keyword>
<feature type="domain" description="FimV N-terminal" evidence="3">
    <location>
        <begin position="20"/>
        <end position="127"/>
    </location>
</feature>